<dbReference type="GO" id="GO:0003724">
    <property type="term" value="F:RNA helicase activity"/>
    <property type="evidence" value="ECO:0007669"/>
    <property type="project" value="InterPro"/>
</dbReference>
<dbReference type="Pfam" id="PF00271">
    <property type="entry name" value="Helicase_C"/>
    <property type="match status" value="1"/>
</dbReference>
<comment type="subcellular location">
    <subcellularLocation>
        <location evidence="1">Nucleus</location>
    </subcellularLocation>
</comment>
<dbReference type="PROSITE" id="PS51192">
    <property type="entry name" value="HELICASE_ATP_BIND_1"/>
    <property type="match status" value="1"/>
</dbReference>
<dbReference type="OrthoDB" id="10261904at2759"/>
<dbReference type="EMBL" id="GL988047">
    <property type="protein sequence ID" value="EGS17725.1"/>
    <property type="molecule type" value="Genomic_DNA"/>
</dbReference>
<evidence type="ECO:0000256" key="9">
    <source>
        <dbReference type="PROSITE-ProRule" id="PRU00552"/>
    </source>
</evidence>
<dbReference type="Proteomes" id="UP000008066">
    <property type="component" value="Unassembled WGS sequence"/>
</dbReference>
<evidence type="ECO:0000259" key="12">
    <source>
        <dbReference type="PROSITE" id="PS51192"/>
    </source>
</evidence>
<dbReference type="CDD" id="cd17955">
    <property type="entry name" value="DEADc_DDX49"/>
    <property type="match status" value="1"/>
</dbReference>
<evidence type="ECO:0000256" key="2">
    <source>
        <dbReference type="ARBA" id="ARBA00022517"/>
    </source>
</evidence>
<dbReference type="Pfam" id="PF00270">
    <property type="entry name" value="DEAD"/>
    <property type="match status" value="1"/>
</dbReference>
<keyword evidence="2" id="KW-0690">Ribosome biogenesis</keyword>
<dbReference type="PROSITE" id="PS51195">
    <property type="entry name" value="Q_MOTIF"/>
    <property type="match status" value="1"/>
</dbReference>
<dbReference type="GO" id="GO:0005829">
    <property type="term" value="C:cytosol"/>
    <property type="evidence" value="ECO:0007669"/>
    <property type="project" value="TreeGrafter"/>
</dbReference>
<keyword evidence="7" id="KW-0694">RNA-binding</keyword>
<dbReference type="GO" id="GO:0005634">
    <property type="term" value="C:nucleus"/>
    <property type="evidence" value="ECO:0007669"/>
    <property type="project" value="UniProtKB-SubCell"/>
</dbReference>
<dbReference type="InterPro" id="IPR014014">
    <property type="entry name" value="RNA_helicase_DEAD_Q_motif"/>
</dbReference>
<evidence type="ECO:0000256" key="4">
    <source>
        <dbReference type="ARBA" id="ARBA00022801"/>
    </source>
</evidence>
<dbReference type="SMART" id="SM00490">
    <property type="entry name" value="HELICc"/>
    <property type="match status" value="1"/>
</dbReference>
<evidence type="ECO:0000256" key="10">
    <source>
        <dbReference type="RuleBase" id="RU000492"/>
    </source>
</evidence>
<dbReference type="InterPro" id="IPR001650">
    <property type="entry name" value="Helicase_C-like"/>
</dbReference>
<keyword evidence="5 10" id="KW-0347">Helicase</keyword>
<keyword evidence="4 10" id="KW-0378">Hydrolase</keyword>
<evidence type="ECO:0000256" key="3">
    <source>
        <dbReference type="ARBA" id="ARBA00022741"/>
    </source>
</evidence>
<evidence type="ECO:0000313" key="15">
    <source>
        <dbReference type="EMBL" id="EGS17725.1"/>
    </source>
</evidence>
<dbReference type="GO" id="GO:0042254">
    <property type="term" value="P:ribosome biogenesis"/>
    <property type="evidence" value="ECO:0007669"/>
    <property type="project" value="UniProtKB-KW"/>
</dbReference>
<organism evidence="16">
    <name type="scientific">Chaetomium thermophilum (strain DSM 1495 / CBS 144.50 / IMI 039719)</name>
    <name type="common">Thermochaetoides thermophila</name>
    <dbReference type="NCBI Taxonomy" id="759272"/>
    <lineage>
        <taxon>Eukaryota</taxon>
        <taxon>Fungi</taxon>
        <taxon>Dikarya</taxon>
        <taxon>Ascomycota</taxon>
        <taxon>Pezizomycotina</taxon>
        <taxon>Sordariomycetes</taxon>
        <taxon>Sordariomycetidae</taxon>
        <taxon>Sordariales</taxon>
        <taxon>Chaetomiaceae</taxon>
        <taxon>Thermochaetoides</taxon>
    </lineage>
</organism>
<dbReference type="GO" id="GO:0005524">
    <property type="term" value="F:ATP binding"/>
    <property type="evidence" value="ECO:0007669"/>
    <property type="project" value="UniProtKB-KW"/>
</dbReference>
<proteinExistence type="inferred from homology"/>
<feature type="compositionally biased region" description="Acidic residues" evidence="11">
    <location>
        <begin position="91"/>
        <end position="100"/>
    </location>
</feature>
<name>G0SFG0_CHATD</name>
<evidence type="ECO:0000256" key="6">
    <source>
        <dbReference type="ARBA" id="ARBA00022840"/>
    </source>
</evidence>
<feature type="region of interest" description="Disordered" evidence="11">
    <location>
        <begin position="1"/>
        <end position="181"/>
    </location>
</feature>
<evidence type="ECO:0000256" key="5">
    <source>
        <dbReference type="ARBA" id="ARBA00022806"/>
    </source>
</evidence>
<dbReference type="InterPro" id="IPR014001">
    <property type="entry name" value="Helicase_ATP-bd"/>
</dbReference>
<accession>G0SFG0</accession>
<dbReference type="GO" id="GO:0003723">
    <property type="term" value="F:RNA binding"/>
    <property type="evidence" value="ECO:0007669"/>
    <property type="project" value="UniProtKB-KW"/>
</dbReference>
<dbReference type="InterPro" id="IPR050079">
    <property type="entry name" value="DEAD_box_RNA_helicase"/>
</dbReference>
<keyword evidence="8" id="KW-0539">Nucleus</keyword>
<dbReference type="Gene3D" id="3.40.50.300">
    <property type="entry name" value="P-loop containing nucleotide triphosphate hydrolases"/>
    <property type="match status" value="2"/>
</dbReference>
<dbReference type="eggNOG" id="KOG0340">
    <property type="taxonomic scope" value="Eukaryota"/>
</dbReference>
<feature type="domain" description="DEAD-box RNA helicase Q" evidence="14">
    <location>
        <begin position="182"/>
        <end position="210"/>
    </location>
</feature>
<dbReference type="GO" id="GO:0016787">
    <property type="term" value="F:hydrolase activity"/>
    <property type="evidence" value="ECO:0007669"/>
    <property type="project" value="UniProtKB-KW"/>
</dbReference>
<evidence type="ECO:0000256" key="1">
    <source>
        <dbReference type="ARBA" id="ARBA00004123"/>
    </source>
</evidence>
<dbReference type="OMA" id="GMPYPKQ"/>
<keyword evidence="16" id="KW-1185">Reference proteome</keyword>
<dbReference type="SUPFAM" id="SSF52540">
    <property type="entry name" value="P-loop containing nucleoside triphosphate hydrolases"/>
    <property type="match status" value="1"/>
</dbReference>
<evidence type="ECO:0000256" key="8">
    <source>
        <dbReference type="ARBA" id="ARBA00023242"/>
    </source>
</evidence>
<dbReference type="RefSeq" id="XP_006697343.1">
    <property type="nucleotide sequence ID" value="XM_006697280.1"/>
</dbReference>
<dbReference type="InterPro" id="IPR011545">
    <property type="entry name" value="DEAD/DEAH_box_helicase_dom"/>
</dbReference>
<dbReference type="PROSITE" id="PS00039">
    <property type="entry name" value="DEAD_ATP_HELICASE"/>
    <property type="match status" value="1"/>
</dbReference>
<dbReference type="HOGENOM" id="CLU_003041_1_1_1"/>
<evidence type="ECO:0000313" key="16">
    <source>
        <dbReference type="Proteomes" id="UP000008066"/>
    </source>
</evidence>
<keyword evidence="3 10" id="KW-0547">Nucleotide-binding</keyword>
<dbReference type="SMART" id="SM00487">
    <property type="entry name" value="DEXDc"/>
    <property type="match status" value="1"/>
</dbReference>
<dbReference type="AlphaFoldDB" id="G0SFG0"/>
<evidence type="ECO:0000256" key="11">
    <source>
        <dbReference type="SAM" id="MobiDB-lite"/>
    </source>
</evidence>
<reference evidence="15 16" key="1">
    <citation type="journal article" date="2011" name="Cell">
        <title>Insight into structure and assembly of the nuclear pore complex by utilizing the genome of a eukaryotic thermophile.</title>
        <authorList>
            <person name="Amlacher S."/>
            <person name="Sarges P."/>
            <person name="Flemming D."/>
            <person name="van Noort V."/>
            <person name="Kunze R."/>
            <person name="Devos D.P."/>
            <person name="Arumugam M."/>
            <person name="Bork P."/>
            <person name="Hurt E."/>
        </authorList>
    </citation>
    <scope>NUCLEOTIDE SEQUENCE [LARGE SCALE GENOMIC DNA]</scope>
    <source>
        <strain evidence="16">DSM 1495 / CBS 144.50 / IMI 039719</strain>
    </source>
</reference>
<sequence>MPSAARPTPLSRAREAPTKKKQRKAQEVSDGEFDQTNSQESEDSDDHGGVALDSELDSDAGSAAYDDEQSESQSQSQSQSRSPSQARSDSDLDSDSDSLDNDGPRKRRRTSESPAPLDLLDDDDDYEDVKQPAAQPVKLPISVPSRIKRNNAQPAKPAEPPKAAEPEPESSGGLTTRVDPNTTFESLGVAPWLVQSLANMAIRRPTPIQRESIPMLLKGRDCIGGSRTGSGKTVAFSVPILQKWAENPSAIFALILTPTRELALQIFEQIKAISSPYSLKAILVTGGTDMRPQAIALASRPHIVIATPGRLADHIRTSGEDTVCGLRRVRFVVLDEADRLLAANGPGSMLPDVEECLSALPPPAERQTLLFTATITPEVMALKSMPRAPGRPPVFVCEVDTENLAIPPTLRQMHLQVPVTHREHYLHVFLLTPQNVDKSVIIFCNRTSTADFLHHLLRLLGHRVTALHSRLPQRQRIDNLGRFRAQAARILVATDVASRGLDIPEVKLVINYDIPRDPDDYIHRVGRTARAGRKGDAVTFVGQRDVELVLAIEKRVGRQMEAWSEEGVNLETRVIRDALKLVGEKKREALLEVEEGREVGGKRKRTKLKLNRT</sequence>
<dbReference type="CDD" id="cd18787">
    <property type="entry name" value="SF2_C_DEAD"/>
    <property type="match status" value="1"/>
</dbReference>
<feature type="compositionally biased region" description="Low complexity" evidence="11">
    <location>
        <begin position="71"/>
        <end position="87"/>
    </location>
</feature>
<gene>
    <name evidence="15" type="ORF">CTHT_0070680</name>
</gene>
<dbReference type="InterPro" id="IPR027417">
    <property type="entry name" value="P-loop_NTPase"/>
</dbReference>
<dbReference type="InterPro" id="IPR000629">
    <property type="entry name" value="RNA-helicase_DEAD-box_CS"/>
</dbReference>
<evidence type="ECO:0000256" key="7">
    <source>
        <dbReference type="ARBA" id="ARBA00022884"/>
    </source>
</evidence>
<feature type="domain" description="Helicase C-terminal" evidence="13">
    <location>
        <begin position="425"/>
        <end position="576"/>
    </location>
</feature>
<feature type="compositionally biased region" description="Polar residues" evidence="11">
    <location>
        <begin position="172"/>
        <end position="181"/>
    </location>
</feature>
<feature type="short sequence motif" description="Q motif" evidence="9">
    <location>
        <begin position="182"/>
        <end position="210"/>
    </location>
</feature>
<feature type="domain" description="Helicase ATP-binding" evidence="12">
    <location>
        <begin position="213"/>
        <end position="393"/>
    </location>
</feature>
<keyword evidence="6 10" id="KW-0067">ATP-binding</keyword>
<comment type="similarity">
    <text evidence="10">Belongs to the DEAD box helicase family.</text>
</comment>
<evidence type="ECO:0008006" key="17">
    <source>
        <dbReference type="Google" id="ProtNLM"/>
    </source>
</evidence>
<dbReference type="KEGG" id="cthr:CTHT_0070680"/>
<evidence type="ECO:0000259" key="13">
    <source>
        <dbReference type="PROSITE" id="PS51194"/>
    </source>
</evidence>
<dbReference type="PANTHER" id="PTHR47959:SF24">
    <property type="entry name" value="ATP-DEPENDENT RNA HELICASE"/>
    <property type="match status" value="1"/>
</dbReference>
<evidence type="ECO:0000259" key="14">
    <source>
        <dbReference type="PROSITE" id="PS51195"/>
    </source>
</evidence>
<dbReference type="GO" id="GO:0010467">
    <property type="term" value="P:gene expression"/>
    <property type="evidence" value="ECO:0007669"/>
    <property type="project" value="UniProtKB-ARBA"/>
</dbReference>
<dbReference type="STRING" id="759272.G0SFG0"/>
<protein>
    <recommendedName>
        <fullName evidence="17">ATP-dependent RNA helicase-like protein</fullName>
    </recommendedName>
</protein>
<dbReference type="PROSITE" id="PS51194">
    <property type="entry name" value="HELICASE_CTER"/>
    <property type="match status" value="1"/>
</dbReference>
<dbReference type="PANTHER" id="PTHR47959">
    <property type="entry name" value="ATP-DEPENDENT RNA HELICASE RHLE-RELATED"/>
    <property type="match status" value="1"/>
</dbReference>
<dbReference type="GeneID" id="18261106"/>